<keyword evidence="1" id="KW-1185">Reference proteome</keyword>
<reference evidence="2" key="1">
    <citation type="submission" date="2025-08" db="UniProtKB">
        <authorList>
            <consortium name="RefSeq"/>
        </authorList>
    </citation>
    <scope>IDENTIFICATION</scope>
</reference>
<dbReference type="Proteomes" id="UP000694888">
    <property type="component" value="Unplaced"/>
</dbReference>
<gene>
    <name evidence="2" type="primary">LOC101846325</name>
</gene>
<organism evidence="1 2">
    <name type="scientific">Aplysia californica</name>
    <name type="common">California sea hare</name>
    <dbReference type="NCBI Taxonomy" id="6500"/>
    <lineage>
        <taxon>Eukaryota</taxon>
        <taxon>Metazoa</taxon>
        <taxon>Spiralia</taxon>
        <taxon>Lophotrochozoa</taxon>
        <taxon>Mollusca</taxon>
        <taxon>Gastropoda</taxon>
        <taxon>Heterobranchia</taxon>
        <taxon>Euthyneura</taxon>
        <taxon>Tectipleura</taxon>
        <taxon>Aplysiida</taxon>
        <taxon>Aplysioidea</taxon>
        <taxon>Aplysiidae</taxon>
        <taxon>Aplysia</taxon>
    </lineage>
</organism>
<sequence>MEGLGKEGILKITGPVSDLAQDFELNVAKAEYSYIVGPSAKPILETDRNQGGTCVRLKEAECEADFRVKVSLRGTVGFPDEDRADEIPIAEIISDLIYEAEDGDESFERFHLGDDNDVIWTVGGKCHFYLTAPRRHD</sequence>
<dbReference type="RefSeq" id="XP_005112292.1">
    <property type="nucleotide sequence ID" value="XM_005112235.3"/>
</dbReference>
<name>A0ABM0K9Q2_APLCA</name>
<evidence type="ECO:0000313" key="2">
    <source>
        <dbReference type="RefSeq" id="XP_005112292.1"/>
    </source>
</evidence>
<protein>
    <submittedName>
        <fullName evidence="2">Uncharacterized protein LOC101846325</fullName>
    </submittedName>
</protein>
<accession>A0ABM0K9Q2</accession>
<evidence type="ECO:0000313" key="1">
    <source>
        <dbReference type="Proteomes" id="UP000694888"/>
    </source>
</evidence>
<dbReference type="GeneID" id="101846325"/>
<proteinExistence type="predicted"/>